<evidence type="ECO:0000313" key="2">
    <source>
        <dbReference type="Proteomes" id="UP000219440"/>
    </source>
</evidence>
<name>A0A2C8ZXL7_9MICO</name>
<evidence type="ECO:0000313" key="1">
    <source>
        <dbReference type="EMBL" id="SOE70656.1"/>
    </source>
</evidence>
<gene>
    <name evidence="1" type="ORF">SAMN06296378_2285</name>
</gene>
<dbReference type="Proteomes" id="UP000219440">
    <property type="component" value="Unassembled WGS sequence"/>
</dbReference>
<dbReference type="OrthoDB" id="5113432at2"/>
<organism evidence="1 2">
    <name type="scientific">Salinibacterium xinjiangense</name>
    <dbReference type="NCBI Taxonomy" id="386302"/>
    <lineage>
        <taxon>Bacteria</taxon>
        <taxon>Bacillati</taxon>
        <taxon>Actinomycetota</taxon>
        <taxon>Actinomycetes</taxon>
        <taxon>Micrococcales</taxon>
        <taxon>Microbacteriaceae</taxon>
        <taxon>Salinibacterium</taxon>
    </lineage>
</organism>
<dbReference type="RefSeq" id="WP_143544711.1">
    <property type="nucleotide sequence ID" value="NZ_BMLC01000003.1"/>
</dbReference>
<dbReference type="AlphaFoldDB" id="A0A2C8ZXL7"/>
<dbReference type="EMBL" id="OCST01000004">
    <property type="protein sequence ID" value="SOE70656.1"/>
    <property type="molecule type" value="Genomic_DNA"/>
</dbReference>
<sequence length="146" mass="15805">MLSPRVVLSASAQSDVDSTLDAAIRVAQQHLAESSEFDPFALVTDLDGRLLAADVDLSGLGKHPESDRIADATTNQLRSIVSTIRCAALTVNTRLSEMKTDAVEVRIEHREGAALLVFLPYKRPRFGGGIDFGDLRAYPAAPNIWT</sequence>
<reference evidence="1 2" key="1">
    <citation type="submission" date="2017-09" db="EMBL/GenBank/DDBJ databases">
        <authorList>
            <person name="Ehlers B."/>
            <person name="Leendertz F.H."/>
        </authorList>
    </citation>
    <scope>NUCLEOTIDE SEQUENCE [LARGE SCALE GENOMIC DNA]</scope>
    <source>
        <strain evidence="1 2">CGMCC 1.05381</strain>
    </source>
</reference>
<protein>
    <submittedName>
        <fullName evidence="1">Uncharacterized protein</fullName>
    </submittedName>
</protein>
<proteinExistence type="predicted"/>
<keyword evidence="2" id="KW-1185">Reference proteome</keyword>
<accession>A0A2C8ZXL7</accession>